<feature type="domain" description="Rhodopsin" evidence="6">
    <location>
        <begin position="1"/>
        <end position="69"/>
    </location>
</feature>
<dbReference type="GO" id="GO:0016020">
    <property type="term" value="C:membrane"/>
    <property type="evidence" value="ECO:0007669"/>
    <property type="project" value="UniProtKB-SubCell"/>
</dbReference>
<dbReference type="OrthoDB" id="5022096at2759"/>
<dbReference type="STRING" id="183478.A0A364MU83"/>
<evidence type="ECO:0000313" key="8">
    <source>
        <dbReference type="Proteomes" id="UP000249619"/>
    </source>
</evidence>
<dbReference type="InterPro" id="IPR052337">
    <property type="entry name" value="SAT4-like"/>
</dbReference>
<evidence type="ECO:0000259" key="6">
    <source>
        <dbReference type="Pfam" id="PF20684"/>
    </source>
</evidence>
<keyword evidence="8" id="KW-1185">Reference proteome</keyword>
<reference evidence="8" key="1">
    <citation type="submission" date="2018-05" db="EMBL/GenBank/DDBJ databases">
        <title>Draft genome sequence of Stemphylium lycopersici strain CIDEFI 213.</title>
        <authorList>
            <person name="Medina R."/>
            <person name="Franco M.E.E."/>
            <person name="Lucentini C.G."/>
            <person name="Saparrat M.C.N."/>
            <person name="Balatti P.A."/>
        </authorList>
    </citation>
    <scope>NUCLEOTIDE SEQUENCE [LARGE SCALE GENOMIC DNA]</scope>
    <source>
        <strain evidence="8">CIDEFI 213</strain>
    </source>
</reference>
<organism evidence="7 8">
    <name type="scientific">Stemphylium lycopersici</name>
    <name type="common">Tomato gray leaf spot disease fungus</name>
    <name type="synonym">Thyrospora lycopersici</name>
    <dbReference type="NCBI Taxonomy" id="183478"/>
    <lineage>
        <taxon>Eukaryota</taxon>
        <taxon>Fungi</taxon>
        <taxon>Dikarya</taxon>
        <taxon>Ascomycota</taxon>
        <taxon>Pezizomycotina</taxon>
        <taxon>Dothideomycetes</taxon>
        <taxon>Pleosporomycetidae</taxon>
        <taxon>Pleosporales</taxon>
        <taxon>Pleosporineae</taxon>
        <taxon>Pleosporaceae</taxon>
        <taxon>Stemphylium</taxon>
    </lineage>
</organism>
<dbReference type="EMBL" id="QGDH01000170">
    <property type="protein sequence ID" value="RAR03771.1"/>
    <property type="molecule type" value="Genomic_DNA"/>
</dbReference>
<evidence type="ECO:0000256" key="3">
    <source>
        <dbReference type="ARBA" id="ARBA00022989"/>
    </source>
</evidence>
<dbReference type="InterPro" id="IPR049326">
    <property type="entry name" value="Rhodopsin_dom_fungi"/>
</dbReference>
<dbReference type="PANTHER" id="PTHR33048:SF47">
    <property type="entry name" value="INTEGRAL MEMBRANE PROTEIN-RELATED"/>
    <property type="match status" value="1"/>
</dbReference>
<keyword evidence="2" id="KW-0812">Transmembrane</keyword>
<comment type="caution">
    <text evidence="7">The sequence shown here is derived from an EMBL/GenBank/DDBJ whole genome shotgun (WGS) entry which is preliminary data.</text>
</comment>
<proteinExistence type="inferred from homology"/>
<evidence type="ECO:0000313" key="7">
    <source>
        <dbReference type="EMBL" id="RAR03771.1"/>
    </source>
</evidence>
<keyword evidence="4" id="KW-0472">Membrane</keyword>
<accession>A0A364MU83</accession>
<sequence length="168" mass="18481">MPLRTRLSLVGILSLGIFAAVAGIIRQLSSSQFVVPEPYIYDAYSVWNFVELDMGIIAASLPALKPLFSWFRGTARGLNEKPSEASVEGYRRQIRPRDEDGFTMIEYGSKDEVNVASHLKDDDDKWAVDRAKSSQGSILPHGDRPRQVGITVTRSLQVEATGNAPTTG</sequence>
<comment type="subcellular location">
    <subcellularLocation>
        <location evidence="1">Membrane</location>
        <topology evidence="1">Multi-pass membrane protein</topology>
    </subcellularLocation>
</comment>
<keyword evidence="3" id="KW-1133">Transmembrane helix</keyword>
<evidence type="ECO:0000256" key="4">
    <source>
        <dbReference type="ARBA" id="ARBA00023136"/>
    </source>
</evidence>
<dbReference type="AlphaFoldDB" id="A0A364MU83"/>
<protein>
    <recommendedName>
        <fullName evidence="6">Rhodopsin domain-containing protein</fullName>
    </recommendedName>
</protein>
<name>A0A364MU83_STELY</name>
<evidence type="ECO:0000256" key="1">
    <source>
        <dbReference type="ARBA" id="ARBA00004141"/>
    </source>
</evidence>
<dbReference type="PANTHER" id="PTHR33048">
    <property type="entry name" value="PTH11-LIKE INTEGRAL MEMBRANE PROTEIN (AFU_ORTHOLOGUE AFUA_5G11245)"/>
    <property type="match status" value="1"/>
</dbReference>
<dbReference type="Proteomes" id="UP000249619">
    <property type="component" value="Unassembled WGS sequence"/>
</dbReference>
<evidence type="ECO:0000256" key="5">
    <source>
        <dbReference type="ARBA" id="ARBA00038359"/>
    </source>
</evidence>
<dbReference type="Pfam" id="PF20684">
    <property type="entry name" value="Fung_rhodopsin"/>
    <property type="match status" value="1"/>
</dbReference>
<gene>
    <name evidence="7" type="ORF">DDE83_008070</name>
</gene>
<comment type="similarity">
    <text evidence="5">Belongs to the SAT4 family.</text>
</comment>
<evidence type="ECO:0000256" key="2">
    <source>
        <dbReference type="ARBA" id="ARBA00022692"/>
    </source>
</evidence>